<proteinExistence type="predicted"/>
<dbReference type="Proteomes" id="UP000216998">
    <property type="component" value="Unassembled WGS sequence"/>
</dbReference>
<dbReference type="AlphaFoldDB" id="A0A255Z260"/>
<dbReference type="PRINTS" id="PR01483">
    <property type="entry name" value="FASYNTHASE"/>
</dbReference>
<dbReference type="SUPFAM" id="SSF54637">
    <property type="entry name" value="Thioesterase/thiol ester dehydrase-isomerase"/>
    <property type="match status" value="1"/>
</dbReference>
<dbReference type="PANTHER" id="PTHR43437">
    <property type="entry name" value="HYDROXYACYL-THIOESTER DEHYDRATASE TYPE 2, MITOCHONDRIAL-RELATED"/>
    <property type="match status" value="1"/>
</dbReference>
<sequence length="126" mass="13709">MPPTHISIDRSLTQAEFDLFARLSGDDNPIHVDPDFSSRTRFGRTVAHGLFLCSILRGLAGQVRPDGRQIAKDVRFPAPTYTGEMMRFTAELVGEADGIAQVAVKVQRVADGIITCEGMFEMGVAA</sequence>
<feature type="domain" description="MaoC-like" evidence="1">
    <location>
        <begin position="8"/>
        <end position="107"/>
    </location>
</feature>
<keyword evidence="3" id="KW-1185">Reference proteome</keyword>
<dbReference type="GO" id="GO:0019171">
    <property type="term" value="F:(3R)-hydroxyacyl-[acyl-carrier-protein] dehydratase activity"/>
    <property type="evidence" value="ECO:0007669"/>
    <property type="project" value="TreeGrafter"/>
</dbReference>
<dbReference type="InterPro" id="IPR050965">
    <property type="entry name" value="UPF0336/Enoyl-CoA_hydratase"/>
</dbReference>
<evidence type="ECO:0000313" key="2">
    <source>
        <dbReference type="EMBL" id="OYQ35519.1"/>
    </source>
</evidence>
<name>A0A255Z260_9PROT</name>
<accession>A0A255Z260</accession>
<dbReference type="GO" id="GO:0004312">
    <property type="term" value="F:fatty acid synthase activity"/>
    <property type="evidence" value="ECO:0007669"/>
    <property type="project" value="InterPro"/>
</dbReference>
<gene>
    <name evidence="2" type="ORF">CHU95_07250</name>
</gene>
<dbReference type="GO" id="GO:0005835">
    <property type="term" value="C:fatty acid synthase complex"/>
    <property type="evidence" value="ECO:0007669"/>
    <property type="project" value="InterPro"/>
</dbReference>
<dbReference type="PANTHER" id="PTHR43437:SF3">
    <property type="entry name" value="HYDROXYACYL-THIOESTER DEHYDRATASE TYPE 2, MITOCHONDRIAL"/>
    <property type="match status" value="1"/>
</dbReference>
<dbReference type="InterPro" id="IPR003965">
    <property type="entry name" value="Fatty_acid_synthase"/>
</dbReference>
<dbReference type="InterPro" id="IPR002539">
    <property type="entry name" value="MaoC-like_dom"/>
</dbReference>
<dbReference type="GO" id="GO:0006633">
    <property type="term" value="P:fatty acid biosynthetic process"/>
    <property type="evidence" value="ECO:0007669"/>
    <property type="project" value="InterPro"/>
</dbReference>
<dbReference type="Pfam" id="PF01575">
    <property type="entry name" value="MaoC_dehydratas"/>
    <property type="match status" value="1"/>
</dbReference>
<dbReference type="OrthoDB" id="9800237at2"/>
<dbReference type="EMBL" id="NOXU01000025">
    <property type="protein sequence ID" value="OYQ35519.1"/>
    <property type="molecule type" value="Genomic_DNA"/>
</dbReference>
<organism evidence="2 3">
    <name type="scientific">Niveispirillum lacus</name>
    <dbReference type="NCBI Taxonomy" id="1981099"/>
    <lineage>
        <taxon>Bacteria</taxon>
        <taxon>Pseudomonadati</taxon>
        <taxon>Pseudomonadota</taxon>
        <taxon>Alphaproteobacteria</taxon>
        <taxon>Rhodospirillales</taxon>
        <taxon>Azospirillaceae</taxon>
        <taxon>Niveispirillum</taxon>
    </lineage>
</organism>
<dbReference type="InterPro" id="IPR029069">
    <property type="entry name" value="HotDog_dom_sf"/>
</dbReference>
<evidence type="ECO:0000313" key="3">
    <source>
        <dbReference type="Proteomes" id="UP000216998"/>
    </source>
</evidence>
<protein>
    <recommendedName>
        <fullName evidence="1">MaoC-like domain-containing protein</fullName>
    </recommendedName>
</protein>
<evidence type="ECO:0000259" key="1">
    <source>
        <dbReference type="Pfam" id="PF01575"/>
    </source>
</evidence>
<dbReference type="Gene3D" id="3.10.129.10">
    <property type="entry name" value="Hotdog Thioesterase"/>
    <property type="match status" value="1"/>
</dbReference>
<comment type="caution">
    <text evidence="2">The sequence shown here is derived from an EMBL/GenBank/DDBJ whole genome shotgun (WGS) entry which is preliminary data.</text>
</comment>
<dbReference type="RefSeq" id="WP_094455223.1">
    <property type="nucleotide sequence ID" value="NZ_NOXU01000025.1"/>
</dbReference>
<dbReference type="CDD" id="cd03441">
    <property type="entry name" value="R_hydratase_like"/>
    <property type="match status" value="1"/>
</dbReference>
<reference evidence="2 3" key="1">
    <citation type="submission" date="2017-07" db="EMBL/GenBank/DDBJ databases">
        <title>Niveispirillum cyanobacteriorum sp. nov., isolated from cyanobacterial aggregates in a eutrophic lake.</title>
        <authorList>
            <person name="Cai H."/>
        </authorList>
    </citation>
    <scope>NUCLEOTIDE SEQUENCE [LARGE SCALE GENOMIC DNA]</scope>
    <source>
        <strain evidence="3">TH1-14</strain>
    </source>
</reference>